<dbReference type="InterPro" id="IPR027417">
    <property type="entry name" value="P-loop_NTPase"/>
</dbReference>
<dbReference type="InterPro" id="IPR003593">
    <property type="entry name" value="AAA+_ATPase"/>
</dbReference>
<dbReference type="SUPFAM" id="SSF52540">
    <property type="entry name" value="P-loop containing nucleoside triphosphate hydrolases"/>
    <property type="match status" value="1"/>
</dbReference>
<feature type="domain" description="ABC transporter" evidence="6">
    <location>
        <begin position="2"/>
        <end position="229"/>
    </location>
</feature>
<dbReference type="InterPro" id="IPR025302">
    <property type="entry name" value="DrrA1/2-like_C"/>
</dbReference>
<protein>
    <submittedName>
        <fullName evidence="7">ATP-binding cassette domain-containing protein</fullName>
    </submittedName>
</protein>
<keyword evidence="4 7" id="KW-0067">ATP-binding</keyword>
<evidence type="ECO:0000313" key="8">
    <source>
        <dbReference type="Proteomes" id="UP001596333"/>
    </source>
</evidence>
<dbReference type="Pfam" id="PF13732">
    <property type="entry name" value="DrrA1-3_C"/>
    <property type="match status" value="1"/>
</dbReference>
<evidence type="ECO:0000256" key="4">
    <source>
        <dbReference type="ARBA" id="ARBA00022840"/>
    </source>
</evidence>
<evidence type="ECO:0000259" key="6">
    <source>
        <dbReference type="PROSITE" id="PS50893"/>
    </source>
</evidence>
<reference evidence="7 8" key="1">
    <citation type="journal article" date="2019" name="Int. J. Syst. Evol. Microbiol.">
        <title>The Global Catalogue of Microorganisms (GCM) 10K type strain sequencing project: providing services to taxonomists for standard genome sequencing and annotation.</title>
        <authorList>
            <consortium name="The Broad Institute Genomics Platform"/>
            <consortium name="The Broad Institute Genome Sequencing Center for Infectious Disease"/>
            <person name="Wu L."/>
            <person name="Ma J."/>
        </authorList>
    </citation>
    <scope>NUCLEOTIDE SEQUENCE [LARGE SCALE GENOMIC DNA]</scope>
    <source>
        <strain evidence="7 8">Y73</strain>
    </source>
</reference>
<gene>
    <name evidence="7" type="ORF">ACFQEY_12110</name>
</gene>
<dbReference type="PANTHER" id="PTHR43335">
    <property type="entry name" value="ABC TRANSPORTER, ATP-BINDING PROTEIN"/>
    <property type="match status" value="1"/>
</dbReference>
<evidence type="ECO:0000256" key="1">
    <source>
        <dbReference type="ARBA" id="ARBA00005417"/>
    </source>
</evidence>
<dbReference type="InterPro" id="IPR003439">
    <property type="entry name" value="ABC_transporter-like_ATP-bd"/>
</dbReference>
<name>A0ABD5UML6_9EURY</name>
<comment type="similarity">
    <text evidence="1">Belongs to the ABC transporter superfamily.</text>
</comment>
<dbReference type="RefSeq" id="WP_379768850.1">
    <property type="nucleotide sequence ID" value="NZ_JBHSXI010000012.1"/>
</dbReference>
<evidence type="ECO:0000256" key="5">
    <source>
        <dbReference type="SAM" id="MobiDB-lite"/>
    </source>
</evidence>
<dbReference type="AlphaFoldDB" id="A0ABD5UML6"/>
<dbReference type="PROSITE" id="PS00211">
    <property type="entry name" value="ABC_TRANSPORTER_1"/>
    <property type="match status" value="1"/>
</dbReference>
<dbReference type="SMART" id="SM00382">
    <property type="entry name" value="AAA"/>
    <property type="match status" value="1"/>
</dbReference>
<dbReference type="CDD" id="cd03230">
    <property type="entry name" value="ABC_DR_subfamily_A"/>
    <property type="match status" value="1"/>
</dbReference>
<feature type="region of interest" description="Disordered" evidence="5">
    <location>
        <begin position="310"/>
        <end position="359"/>
    </location>
</feature>
<keyword evidence="3" id="KW-0547">Nucleotide-binding</keyword>
<dbReference type="InterPro" id="IPR017871">
    <property type="entry name" value="ABC_transporter-like_CS"/>
</dbReference>
<dbReference type="Pfam" id="PF00005">
    <property type="entry name" value="ABC_tran"/>
    <property type="match status" value="1"/>
</dbReference>
<keyword evidence="8" id="KW-1185">Reference proteome</keyword>
<feature type="compositionally biased region" description="Low complexity" evidence="5">
    <location>
        <begin position="324"/>
        <end position="359"/>
    </location>
</feature>
<evidence type="ECO:0000313" key="7">
    <source>
        <dbReference type="EMBL" id="MFC6889755.1"/>
    </source>
</evidence>
<sequence>MIEVAGLSKTYGDFAAVVDSTFSVDEGEVFGIVGPNGAGKTTTLKVIAGLVDPTDGDVEVAGFPSDDPEMRRRLGFLPEESPLYEEMTPISYLKFFADLYDVPADVADERIEATLDRLELDHRDRRLGDMSKGMKRKVAIARSLVNDPDVLVYDEPASGLDPVTTNSVLEFTRELRATGKTVVFSAHNLYHVESVCDRVVVMNEGRIVARGSVDGIRERHGETSYRVFTDVAPADAEALSDLGVATEEVGDRFRTAVPTMDAVEAVREAAAAAGGEVVDIRTREPSLEDVFLDIVGRPMPGRYTGDVAAAVDSEAASDSETAGDAETTSDSKTAGGAGTTSDSKTAGGAGTTSDSGAAE</sequence>
<proteinExistence type="inferred from homology"/>
<comment type="caution">
    <text evidence="7">The sequence shown here is derived from an EMBL/GenBank/DDBJ whole genome shotgun (WGS) entry which is preliminary data.</text>
</comment>
<dbReference type="Gene3D" id="3.40.50.300">
    <property type="entry name" value="P-loop containing nucleotide triphosphate hydrolases"/>
    <property type="match status" value="1"/>
</dbReference>
<evidence type="ECO:0000256" key="3">
    <source>
        <dbReference type="ARBA" id="ARBA00022741"/>
    </source>
</evidence>
<dbReference type="EMBL" id="JBHSXI010000012">
    <property type="protein sequence ID" value="MFC6889755.1"/>
    <property type="molecule type" value="Genomic_DNA"/>
</dbReference>
<keyword evidence="2" id="KW-0813">Transport</keyword>
<organism evidence="7 8">
    <name type="scientific">Halorubrum trueperi</name>
    <dbReference type="NCBI Taxonomy" id="2004704"/>
    <lineage>
        <taxon>Archaea</taxon>
        <taxon>Methanobacteriati</taxon>
        <taxon>Methanobacteriota</taxon>
        <taxon>Stenosarchaea group</taxon>
        <taxon>Halobacteria</taxon>
        <taxon>Halobacteriales</taxon>
        <taxon>Haloferacaceae</taxon>
        <taxon>Halorubrum</taxon>
    </lineage>
</organism>
<dbReference type="GO" id="GO:0005524">
    <property type="term" value="F:ATP binding"/>
    <property type="evidence" value="ECO:0007669"/>
    <property type="project" value="UniProtKB-KW"/>
</dbReference>
<accession>A0ABD5UML6</accession>
<dbReference type="Proteomes" id="UP001596333">
    <property type="component" value="Unassembled WGS sequence"/>
</dbReference>
<evidence type="ECO:0000256" key="2">
    <source>
        <dbReference type="ARBA" id="ARBA00022448"/>
    </source>
</evidence>
<dbReference type="PROSITE" id="PS50893">
    <property type="entry name" value="ABC_TRANSPORTER_2"/>
    <property type="match status" value="1"/>
</dbReference>
<dbReference type="PANTHER" id="PTHR43335:SF4">
    <property type="entry name" value="ABC TRANSPORTER, ATP-BINDING PROTEIN"/>
    <property type="match status" value="1"/>
</dbReference>